<feature type="domain" description="Protein kinase" evidence="2">
    <location>
        <begin position="130"/>
        <end position="476"/>
    </location>
</feature>
<dbReference type="EMBL" id="SNSC02000023">
    <property type="protein sequence ID" value="TID14187.1"/>
    <property type="molecule type" value="Genomic_DNA"/>
</dbReference>
<dbReference type="Gene3D" id="1.10.510.10">
    <property type="entry name" value="Transferase(Phosphotransferase) domain 1"/>
    <property type="match status" value="1"/>
</dbReference>
<dbReference type="AlphaFoldDB" id="A0A4Z1NFE8"/>
<dbReference type="SMART" id="SM00220">
    <property type="entry name" value="S_TKc"/>
    <property type="match status" value="1"/>
</dbReference>
<dbReference type="STRING" id="86259.A0A4Z1NFE8"/>
<dbReference type="InterPro" id="IPR000719">
    <property type="entry name" value="Prot_kinase_dom"/>
</dbReference>
<evidence type="ECO:0000256" key="1">
    <source>
        <dbReference type="SAM" id="MobiDB-lite"/>
    </source>
</evidence>
<sequence>MASSSRTDEMNQLPICNHYRSTSLVCEAANLKISPDDELFFNHWLTSAITEDKNTMSKRRLFEVDGHQIAPPSKFRKILSPFQPIKAVRPPAAPVLQIPTPERSLGTASTSTTASKPDPLYEVPQKYSLITTMGTLGSGGQARAVLCQGRGSKQFVVKFFKKWKYAVREAKIIRQIHGSAGSAANSFTLNHPRIVGLQDGPYSNFPGHLLTTDGPEWAILLEYAKGHTLSNCKSEYMKLSRAVPEMLIWKYFYQMAEALAFMHWGYGTREFDPKNPYGREYSFVHRDLKPDNVLRTSTPGTAVAASNTWGEPYPNIQLCDFGMSDKITKDEFNDIKTGGSEYWQPPEQCQAPNIAGPAQDVWAMGAIIHYLALGEPPCDGTNSALPLEEGANWRASLPRKVTSISMKPQDRTSMFKDVMTGHLRTEFHKADADKKWGGTYSQLLDHYMQRCLQLDAKNRATSWEILMEMGGVYKDLMEKCKGSPSGFTRRVRNMSV</sequence>
<accession>A0A4Z1NFE8</accession>
<dbReference type="PROSITE" id="PS50011">
    <property type="entry name" value="PROTEIN_KINASE_DOM"/>
    <property type="match status" value="1"/>
</dbReference>
<comment type="caution">
    <text evidence="3">The sequence shown here is derived from an EMBL/GenBank/DDBJ whole genome shotgun (WGS) entry which is preliminary data.</text>
</comment>
<dbReference type="PANTHER" id="PTHR44167:SF24">
    <property type="entry name" value="SERINE_THREONINE-PROTEIN KINASE CHK2"/>
    <property type="match status" value="1"/>
</dbReference>
<organism evidence="3 4">
    <name type="scientific">Venturia nashicola</name>
    <dbReference type="NCBI Taxonomy" id="86259"/>
    <lineage>
        <taxon>Eukaryota</taxon>
        <taxon>Fungi</taxon>
        <taxon>Dikarya</taxon>
        <taxon>Ascomycota</taxon>
        <taxon>Pezizomycotina</taxon>
        <taxon>Dothideomycetes</taxon>
        <taxon>Pleosporomycetidae</taxon>
        <taxon>Venturiales</taxon>
        <taxon>Venturiaceae</taxon>
        <taxon>Venturia</taxon>
    </lineage>
</organism>
<dbReference type="GO" id="GO:0004674">
    <property type="term" value="F:protein serine/threonine kinase activity"/>
    <property type="evidence" value="ECO:0007669"/>
    <property type="project" value="TreeGrafter"/>
</dbReference>
<dbReference type="GO" id="GO:0044773">
    <property type="term" value="P:mitotic DNA damage checkpoint signaling"/>
    <property type="evidence" value="ECO:0007669"/>
    <property type="project" value="TreeGrafter"/>
</dbReference>
<dbReference type="GO" id="GO:0005524">
    <property type="term" value="F:ATP binding"/>
    <property type="evidence" value="ECO:0007669"/>
    <property type="project" value="InterPro"/>
</dbReference>
<protein>
    <submittedName>
        <fullName evidence="3">Kinase-like protein</fullName>
    </submittedName>
</protein>
<dbReference type="SUPFAM" id="SSF56112">
    <property type="entry name" value="Protein kinase-like (PK-like)"/>
    <property type="match status" value="1"/>
</dbReference>
<evidence type="ECO:0000313" key="4">
    <source>
        <dbReference type="Proteomes" id="UP000298493"/>
    </source>
</evidence>
<keyword evidence="3" id="KW-0808">Transferase</keyword>
<evidence type="ECO:0000259" key="2">
    <source>
        <dbReference type="PROSITE" id="PS50011"/>
    </source>
</evidence>
<feature type="region of interest" description="Disordered" evidence="1">
    <location>
        <begin position="97"/>
        <end position="117"/>
    </location>
</feature>
<keyword evidence="3" id="KW-0418">Kinase</keyword>
<dbReference type="GO" id="GO:0005634">
    <property type="term" value="C:nucleus"/>
    <property type="evidence" value="ECO:0007669"/>
    <property type="project" value="TreeGrafter"/>
</dbReference>
<dbReference type="PANTHER" id="PTHR44167">
    <property type="entry name" value="OVARIAN-SPECIFIC SERINE/THREONINE-PROTEIN KINASE LOK-RELATED"/>
    <property type="match status" value="1"/>
</dbReference>
<gene>
    <name evidence="3" type="ORF">E6O75_ATG09266</name>
</gene>
<dbReference type="Pfam" id="PF00069">
    <property type="entry name" value="Pkinase"/>
    <property type="match status" value="1"/>
</dbReference>
<proteinExistence type="predicted"/>
<dbReference type="CDD" id="cd00180">
    <property type="entry name" value="PKc"/>
    <property type="match status" value="1"/>
</dbReference>
<reference evidence="3 4" key="1">
    <citation type="submission" date="2019-04" db="EMBL/GenBank/DDBJ databases">
        <title>High contiguity whole genome sequence and gene annotation resource for two Venturia nashicola isolates.</title>
        <authorList>
            <person name="Prokchorchik M."/>
            <person name="Won K."/>
            <person name="Lee Y."/>
            <person name="Choi E.D."/>
            <person name="Segonzac C."/>
            <person name="Sohn K.H."/>
        </authorList>
    </citation>
    <scope>NUCLEOTIDE SEQUENCE [LARGE SCALE GENOMIC DNA]</scope>
    <source>
        <strain evidence="3 4">PRI2</strain>
    </source>
</reference>
<dbReference type="Proteomes" id="UP000298493">
    <property type="component" value="Unassembled WGS sequence"/>
</dbReference>
<name>A0A4Z1NFE8_9PEZI</name>
<evidence type="ECO:0000313" key="3">
    <source>
        <dbReference type="EMBL" id="TID14187.1"/>
    </source>
</evidence>
<keyword evidence="4" id="KW-1185">Reference proteome</keyword>
<dbReference type="InterPro" id="IPR011009">
    <property type="entry name" value="Kinase-like_dom_sf"/>
</dbReference>